<organism evidence="2 3">
    <name type="scientific">Halobacteriovorax marinus (strain ATCC BAA-682 / DSM 15412 / SJ)</name>
    <name type="common">Bacteriovorax marinus</name>
    <dbReference type="NCBI Taxonomy" id="862908"/>
    <lineage>
        <taxon>Bacteria</taxon>
        <taxon>Pseudomonadati</taxon>
        <taxon>Bdellovibrionota</taxon>
        <taxon>Bacteriovoracia</taxon>
        <taxon>Bacteriovoracales</taxon>
        <taxon>Halobacteriovoraceae</taxon>
        <taxon>Halobacteriovorax</taxon>
    </lineage>
</organism>
<feature type="chain" id="PRO_5003154644" description="WSN domain-containing protein" evidence="1">
    <location>
        <begin position="22"/>
        <end position="692"/>
    </location>
</feature>
<sequence length="692" mass="77781">MNRSIVSLFLLLSLTPSQVMGSSDLSTSINALDKAKVDPSIVKKIEELKERNLTLKTRPVFCPLNSSRSDVILNSIKNIEAIFKDDCLDGSQGTLDQVLTGAREIQDSINQSREARGEDPITVPETDGLANTGISGEQMASLVNGLNTLFNKNKCSHLDDSSFLENSANVIQNFSQFGLYSPSPAGVSVAYGGLVVSSILKFINNLFEGRFDFKKDEDRLTFIKLNCSFYDVRIKMQEAGILDISTDAHYKDLAKIEELIVILKKLQVDIKTSTSTINAQLESIRKSHVDAIGKERLKFFIPILDILEPLNSSSEVPVSAQRDIILDKLTFNYNLINSYVSDFINPTNGQRVSRQNRSLRDLLESIDEISHLDKVVELENLSDSAFNLYTKNLKYHFKRLLNEIDSQRSDASKELADVIINIEGREDLTFSKLDTLSKSGNGVKTNSQIDALLLELNQLKSKLLSITGKKEFTSENGADGADLRILEAHDKVINYIYGDYGKDFVDHMRKKSAKVNKLFIKDFKKFASSNLDERGGYYHIKNIDDLTSDQVDKACVSAKNLRATWKYAQKWAEMGYDFLATNKDIFGETGSYVSNDRDKIFNNSQSAIFARRIISALKLQKKNQLEGSNEKVTVEWQGKTLSVAAAIDLLKDDYNYTLGESMLDIQMTRDHNGLLQSLYGQYRCDLRANYEK</sequence>
<dbReference type="STRING" id="862908.BMS_1932"/>
<dbReference type="RefSeq" id="WP_014244529.1">
    <property type="nucleotide sequence ID" value="NC_016620.1"/>
</dbReference>
<reference evidence="3" key="1">
    <citation type="journal article" date="2013" name="ISME J.">
        <title>A small predatory core genome in the divergent marine Bacteriovorax marinus SJ and the terrestrial Bdellovibrio bacteriovorus.</title>
        <authorList>
            <person name="Crossman L.C."/>
            <person name="Chen H."/>
            <person name="Cerdeno-Tarraga A.M."/>
            <person name="Brooks K."/>
            <person name="Quail M.A."/>
            <person name="Pineiro S.A."/>
            <person name="Hobley L."/>
            <person name="Sockett R.E."/>
            <person name="Bentley S.D."/>
            <person name="Parkhill J."/>
            <person name="Williams H.N."/>
            <person name="Stine O.C."/>
        </authorList>
    </citation>
    <scope>NUCLEOTIDE SEQUENCE [LARGE SCALE GENOMIC DNA]</scope>
    <source>
        <strain evidence="3">ATCC BAA-682 / DSM 15412 / SJ</strain>
    </source>
</reference>
<evidence type="ECO:0000313" key="3">
    <source>
        <dbReference type="Proteomes" id="UP000008963"/>
    </source>
</evidence>
<proteinExistence type="predicted"/>
<name>E1X2I1_HALMS</name>
<gene>
    <name evidence="2" type="ordered locus">BMS_1932</name>
</gene>
<dbReference type="Proteomes" id="UP000008963">
    <property type="component" value="Chromosome"/>
</dbReference>
<keyword evidence="1" id="KW-0732">Signal</keyword>
<dbReference type="OrthoDB" id="5287466at2"/>
<keyword evidence="3" id="KW-1185">Reference proteome</keyword>
<feature type="signal peptide" evidence="1">
    <location>
        <begin position="1"/>
        <end position="21"/>
    </location>
</feature>
<dbReference type="PATRIC" id="fig|862908.3.peg.1832"/>
<evidence type="ECO:0008006" key="4">
    <source>
        <dbReference type="Google" id="ProtNLM"/>
    </source>
</evidence>
<evidence type="ECO:0000256" key="1">
    <source>
        <dbReference type="SAM" id="SignalP"/>
    </source>
</evidence>
<dbReference type="EMBL" id="FQ312005">
    <property type="protein sequence ID" value="CBW26748.1"/>
    <property type="molecule type" value="Genomic_DNA"/>
</dbReference>
<dbReference type="AlphaFoldDB" id="E1X2I1"/>
<dbReference type="KEGG" id="bmx:BMS_1932"/>
<dbReference type="HOGENOM" id="CLU_397813_0_0_7"/>
<evidence type="ECO:0000313" key="2">
    <source>
        <dbReference type="EMBL" id="CBW26748.1"/>
    </source>
</evidence>
<protein>
    <recommendedName>
        <fullName evidence="4">WSN domain-containing protein</fullName>
    </recommendedName>
</protein>
<accession>E1X2I1</accession>